<dbReference type="GO" id="GO:0000139">
    <property type="term" value="C:Golgi membrane"/>
    <property type="evidence" value="ECO:0007669"/>
    <property type="project" value="UniProtKB-SubCell"/>
</dbReference>
<evidence type="ECO:0000313" key="9">
    <source>
        <dbReference type="EMBL" id="KAI0308156.1"/>
    </source>
</evidence>
<dbReference type="PANTHER" id="PTHR31658:SF0">
    <property type="entry name" value="CONSERVED OLIGOMERIC GOLGI COMPLEX SUBUNIT 1"/>
    <property type="match status" value="1"/>
</dbReference>
<organism evidence="9 10">
    <name type="scientific">Multifurca ochricompacta</name>
    <dbReference type="NCBI Taxonomy" id="376703"/>
    <lineage>
        <taxon>Eukaryota</taxon>
        <taxon>Fungi</taxon>
        <taxon>Dikarya</taxon>
        <taxon>Basidiomycota</taxon>
        <taxon>Agaricomycotina</taxon>
        <taxon>Agaricomycetes</taxon>
        <taxon>Russulales</taxon>
        <taxon>Russulaceae</taxon>
        <taxon>Multifurca</taxon>
    </lineage>
</organism>
<comment type="caution">
    <text evidence="9">The sequence shown here is derived from an EMBL/GenBank/DDBJ whole genome shotgun (WGS) entry which is preliminary data.</text>
</comment>
<comment type="subcellular location">
    <subcellularLocation>
        <location evidence="1">Golgi apparatus membrane</location>
        <topology evidence="1">Peripheral membrane protein</topology>
    </subcellularLocation>
</comment>
<gene>
    <name evidence="9" type="ORF">B0F90DRAFT_129062</name>
</gene>
<evidence type="ECO:0000256" key="3">
    <source>
        <dbReference type="ARBA" id="ARBA00020978"/>
    </source>
</evidence>
<keyword evidence="4" id="KW-0813">Transport</keyword>
<evidence type="ECO:0000313" key="10">
    <source>
        <dbReference type="Proteomes" id="UP001203297"/>
    </source>
</evidence>
<accession>A0AAD4MD27</accession>
<feature type="signal peptide" evidence="8">
    <location>
        <begin position="1"/>
        <end position="27"/>
    </location>
</feature>
<proteinExistence type="inferred from homology"/>
<keyword evidence="6" id="KW-0333">Golgi apparatus</keyword>
<feature type="chain" id="PRO_5041939552" description="Conserved oligomeric Golgi complex subunit 1" evidence="8">
    <location>
        <begin position="28"/>
        <end position="593"/>
    </location>
</feature>
<dbReference type="EMBL" id="WTXG01000001">
    <property type="protein sequence ID" value="KAI0308156.1"/>
    <property type="molecule type" value="Genomic_DNA"/>
</dbReference>
<dbReference type="PANTHER" id="PTHR31658">
    <property type="entry name" value="CONSERVED OLIGOMERIC GOLGI COMPLEX SUBUNIT 1"/>
    <property type="match status" value="1"/>
</dbReference>
<evidence type="ECO:0000256" key="8">
    <source>
        <dbReference type="SAM" id="SignalP"/>
    </source>
</evidence>
<protein>
    <recommendedName>
        <fullName evidence="3">Conserved oligomeric Golgi complex subunit 1</fullName>
    </recommendedName>
</protein>
<evidence type="ECO:0000256" key="6">
    <source>
        <dbReference type="ARBA" id="ARBA00023034"/>
    </source>
</evidence>
<dbReference type="InterPro" id="IPR033370">
    <property type="entry name" value="COG1"/>
</dbReference>
<comment type="similarity">
    <text evidence="2">Belongs to the COG1 family.</text>
</comment>
<sequence>MAASREEKYLHAGWLFLLARIIYQALARDDTEDEDDWTAHGIDVLEQFPLVQRQWDTVAQFRAQITYKATLSLRDSSSSLEDVCSILLTLHLLESRPLIDVLTIFLAQRARSLQAILSRSTKSAPNGSSSLNGGAFPKSKKAITREVREGLEGVLDAIASTVDVARGVFCDRSHEDPSLLSRVLLFIQSDVPVTDTALPPQLQMSTQHLLYTLPSASHFALLPSNIRSYKPYVDLASAMSSLSSTQVTLRLSEWFSKAVTDLRRVAEGWFAELRTLKDVWAVRSWFNDWLRAKKLEDREGQELAEVIGDISHGQALKILRTALSDLQDGFRDELQHALLQLRDGANEAFVESNPAKFLFQPLAPPSLDVGMGSSLISAFRKYESTLQRQVTSRTPLLHKIVCSLENDAEALQEDAEGKLTENLRAAYVPLAEDCCKSVLASISSNIVKLTSGSDADVRSLAFLSRLTEALHASPFRSYLKCQAENFRGDMSELHEQSVNQWRIFVVSAALTNYQKTCQPLRSQGNSNAQPSWSLMQALLSLSSSVHSIEASANPIRLRSRSIAEITLRHFTASLTNAVTPDRGAQKSDVIHKQ</sequence>
<keyword evidence="5" id="KW-0653">Protein transport</keyword>
<evidence type="ECO:0000256" key="5">
    <source>
        <dbReference type="ARBA" id="ARBA00022927"/>
    </source>
</evidence>
<name>A0AAD4MD27_9AGAM</name>
<evidence type="ECO:0000256" key="2">
    <source>
        <dbReference type="ARBA" id="ARBA00006653"/>
    </source>
</evidence>
<dbReference type="GO" id="GO:0006891">
    <property type="term" value="P:intra-Golgi vesicle-mediated transport"/>
    <property type="evidence" value="ECO:0007669"/>
    <property type="project" value="InterPro"/>
</dbReference>
<evidence type="ECO:0000256" key="1">
    <source>
        <dbReference type="ARBA" id="ARBA00004395"/>
    </source>
</evidence>
<dbReference type="GO" id="GO:0015031">
    <property type="term" value="P:protein transport"/>
    <property type="evidence" value="ECO:0007669"/>
    <property type="project" value="UniProtKB-KW"/>
</dbReference>
<keyword evidence="7" id="KW-0472">Membrane</keyword>
<dbReference type="Proteomes" id="UP001203297">
    <property type="component" value="Unassembled WGS sequence"/>
</dbReference>
<evidence type="ECO:0000256" key="7">
    <source>
        <dbReference type="ARBA" id="ARBA00023136"/>
    </source>
</evidence>
<dbReference type="AlphaFoldDB" id="A0AAD4MD27"/>
<keyword evidence="10" id="KW-1185">Reference proteome</keyword>
<evidence type="ECO:0000256" key="4">
    <source>
        <dbReference type="ARBA" id="ARBA00022448"/>
    </source>
</evidence>
<keyword evidence="8" id="KW-0732">Signal</keyword>
<dbReference type="GO" id="GO:0017119">
    <property type="term" value="C:Golgi transport complex"/>
    <property type="evidence" value="ECO:0007669"/>
    <property type="project" value="InterPro"/>
</dbReference>
<reference evidence="9" key="1">
    <citation type="journal article" date="2022" name="New Phytol.">
        <title>Evolutionary transition to the ectomycorrhizal habit in the genomes of a hyperdiverse lineage of mushroom-forming fungi.</title>
        <authorList>
            <person name="Looney B."/>
            <person name="Miyauchi S."/>
            <person name="Morin E."/>
            <person name="Drula E."/>
            <person name="Courty P.E."/>
            <person name="Kohler A."/>
            <person name="Kuo A."/>
            <person name="LaButti K."/>
            <person name="Pangilinan J."/>
            <person name="Lipzen A."/>
            <person name="Riley R."/>
            <person name="Andreopoulos W."/>
            <person name="He G."/>
            <person name="Johnson J."/>
            <person name="Nolan M."/>
            <person name="Tritt A."/>
            <person name="Barry K.W."/>
            <person name="Grigoriev I.V."/>
            <person name="Nagy L.G."/>
            <person name="Hibbett D."/>
            <person name="Henrissat B."/>
            <person name="Matheny P.B."/>
            <person name="Labbe J."/>
            <person name="Martin F.M."/>
        </authorList>
    </citation>
    <scope>NUCLEOTIDE SEQUENCE</scope>
    <source>
        <strain evidence="9">BPL690</strain>
    </source>
</reference>